<dbReference type="Proteomes" id="UP000658258">
    <property type="component" value="Unassembled WGS sequence"/>
</dbReference>
<feature type="region of interest" description="Disordered" evidence="1">
    <location>
        <begin position="1"/>
        <end position="38"/>
    </location>
</feature>
<evidence type="ECO:0000313" key="3">
    <source>
        <dbReference type="Proteomes" id="UP000658258"/>
    </source>
</evidence>
<name>A0ABQ3IEG7_9BACT</name>
<accession>A0ABQ3IEG7</accession>
<gene>
    <name evidence="2" type="ORF">GCM10011340_35260</name>
</gene>
<evidence type="ECO:0000256" key="1">
    <source>
        <dbReference type="SAM" id="MobiDB-lite"/>
    </source>
</evidence>
<dbReference type="EMBL" id="BNAG01000006">
    <property type="protein sequence ID" value="GHE75353.1"/>
    <property type="molecule type" value="Genomic_DNA"/>
</dbReference>
<reference evidence="3" key="1">
    <citation type="journal article" date="2019" name="Int. J. Syst. Evol. Microbiol.">
        <title>The Global Catalogue of Microorganisms (GCM) 10K type strain sequencing project: providing services to taxonomists for standard genome sequencing and annotation.</title>
        <authorList>
            <consortium name="The Broad Institute Genomics Platform"/>
            <consortium name="The Broad Institute Genome Sequencing Center for Infectious Disease"/>
            <person name="Wu L."/>
            <person name="Ma J."/>
        </authorList>
    </citation>
    <scope>NUCLEOTIDE SEQUENCE [LARGE SCALE GENOMIC DNA]</scope>
    <source>
        <strain evidence="3">CGMCC 1.15111</strain>
    </source>
</reference>
<protein>
    <recommendedName>
        <fullName evidence="4">DUF2911 domain-containing protein</fullName>
    </recommendedName>
</protein>
<organism evidence="2 3">
    <name type="scientific">Roseivirga thermotolerans</name>
    <dbReference type="NCBI Taxonomy" id="1758176"/>
    <lineage>
        <taxon>Bacteria</taxon>
        <taxon>Pseudomonadati</taxon>
        <taxon>Bacteroidota</taxon>
        <taxon>Cytophagia</taxon>
        <taxon>Cytophagales</taxon>
        <taxon>Roseivirgaceae</taxon>
        <taxon>Roseivirga</taxon>
    </lineage>
</organism>
<comment type="caution">
    <text evidence="2">The sequence shown here is derived from an EMBL/GenBank/DDBJ whole genome shotgun (WGS) entry which is preliminary data.</text>
</comment>
<proteinExistence type="predicted"/>
<evidence type="ECO:0000313" key="2">
    <source>
        <dbReference type="EMBL" id="GHE75353.1"/>
    </source>
</evidence>
<feature type="compositionally biased region" description="Polar residues" evidence="1">
    <location>
        <begin position="24"/>
        <end position="34"/>
    </location>
</feature>
<dbReference type="InterPro" id="IPR021314">
    <property type="entry name" value="DUF2911"/>
</dbReference>
<keyword evidence="3" id="KW-1185">Reference proteome</keyword>
<dbReference type="Pfam" id="PF11138">
    <property type="entry name" value="DUF2911"/>
    <property type="match status" value="1"/>
</dbReference>
<evidence type="ECO:0008006" key="4">
    <source>
        <dbReference type="Google" id="ProtNLM"/>
    </source>
</evidence>
<sequence>MAIVSCKKSAETQNTENHAEHQQPETSTPNTKSPPVTAMGNIGETHVHISYHSPRVRGRNIFGGLVAYGEVWVTGAHKATTVDFSTNVRIGDSLIESGKYALFTIPGQEQWTILLNKNYDQHLADEYDPELDVLRYVTQAETITHTQEELLYQVQEGDHEGSIIISWANVKVSLPIQTIAKEQ</sequence>